<feature type="transmembrane region" description="Helical" evidence="1">
    <location>
        <begin position="60"/>
        <end position="80"/>
    </location>
</feature>
<proteinExistence type="predicted"/>
<accession>A0ABS7NTT4</accession>
<keyword evidence="1" id="KW-0812">Transmembrane</keyword>
<keyword evidence="1" id="KW-0472">Membrane</keyword>
<feature type="transmembrane region" description="Helical" evidence="1">
    <location>
        <begin position="92"/>
        <end position="112"/>
    </location>
</feature>
<keyword evidence="3" id="KW-1185">Reference proteome</keyword>
<feature type="transmembrane region" description="Helical" evidence="1">
    <location>
        <begin position="266"/>
        <end position="295"/>
    </location>
</feature>
<feature type="transmembrane region" description="Helical" evidence="1">
    <location>
        <begin position="221"/>
        <end position="254"/>
    </location>
</feature>
<feature type="transmembrane region" description="Helical" evidence="1">
    <location>
        <begin position="344"/>
        <end position="367"/>
    </location>
</feature>
<dbReference type="EMBL" id="JABUKG010000010">
    <property type="protein sequence ID" value="MBY6321408.1"/>
    <property type="molecule type" value="Genomic_DNA"/>
</dbReference>
<protein>
    <recommendedName>
        <fullName evidence="4">Integral membrane protein</fullName>
    </recommendedName>
</protein>
<sequence>MRRGWTPRVPELIGAVLAAVLVVAAVVVAQRRNEVVTPLLDGMGFTFDDFAALAPLFGQWGAHVGPGTPVAVVVGVLVVIAGPSVASRLSWWPLMASVWAASLVWIVGLAAVDGWQRGFVDRLTSRDEYLSEVGGIDDIGAMLRGFSDRIVDGQADSWATHVSGHPPGAILTFVWLDRLGLGGGAAAAWLCVIVGSSAAVATAVAVAALVGRDRARRLVPFAVIAPSAIWIGVSADGFFTGVSAWGVALLAVAATGRRPRHDVAGVAAGVLLGFAVYLNYGLTLMALPAVAVLIASRRVRPLIPAVGGALVVAAIFTASGFWWFDGYVAVQERYWQGIASARPFQYWSWANIAALVCAVGLAVPAALSRVVSLPRLRRAEPVTLLVAAALLAVAFADLSRLSKAETERIWLPFQVWLTVATVSIGDRSVRFWLSAQVALALAINHLTYTNW</sequence>
<evidence type="ECO:0000313" key="2">
    <source>
        <dbReference type="EMBL" id="MBY6321408.1"/>
    </source>
</evidence>
<evidence type="ECO:0000256" key="1">
    <source>
        <dbReference type="SAM" id="Phobius"/>
    </source>
</evidence>
<keyword evidence="1" id="KW-1133">Transmembrane helix</keyword>
<dbReference type="RefSeq" id="WP_068106324.1">
    <property type="nucleotide sequence ID" value="NZ_JABUKE010000012.1"/>
</dbReference>
<organism evidence="2 3">
    <name type="scientific">Rhodococcoides kroppenstedtii</name>
    <dbReference type="NCBI Taxonomy" id="293050"/>
    <lineage>
        <taxon>Bacteria</taxon>
        <taxon>Bacillati</taxon>
        <taxon>Actinomycetota</taxon>
        <taxon>Actinomycetes</taxon>
        <taxon>Mycobacteriales</taxon>
        <taxon>Nocardiaceae</taxon>
        <taxon>Rhodococcoides</taxon>
    </lineage>
</organism>
<comment type="caution">
    <text evidence="2">The sequence shown here is derived from an EMBL/GenBank/DDBJ whole genome shotgun (WGS) entry which is preliminary data.</text>
</comment>
<gene>
    <name evidence="2" type="ORF">HQ605_11285</name>
</gene>
<feature type="transmembrane region" description="Helical" evidence="1">
    <location>
        <begin position="302"/>
        <end position="324"/>
    </location>
</feature>
<reference evidence="2 3" key="1">
    <citation type="submission" date="2020-06" db="EMBL/GenBank/DDBJ databases">
        <title>Taxonomy, biology and ecology of Rhodococcus bacteria occurring in California pistachio and other woody hosts as revealed by genome sequence analyses.</title>
        <authorList>
            <person name="Gai Y."/>
            <person name="Riely B."/>
        </authorList>
    </citation>
    <scope>NUCLEOTIDE SEQUENCE [LARGE SCALE GENOMIC DNA]</scope>
    <source>
        <strain evidence="2 3">BP-284</strain>
    </source>
</reference>
<evidence type="ECO:0000313" key="3">
    <source>
        <dbReference type="Proteomes" id="UP001520140"/>
    </source>
</evidence>
<feature type="transmembrane region" description="Helical" evidence="1">
    <location>
        <begin position="186"/>
        <end position="209"/>
    </location>
</feature>
<dbReference type="Proteomes" id="UP001520140">
    <property type="component" value="Unassembled WGS sequence"/>
</dbReference>
<name>A0ABS7NTT4_9NOCA</name>
<evidence type="ECO:0008006" key="4">
    <source>
        <dbReference type="Google" id="ProtNLM"/>
    </source>
</evidence>